<evidence type="ECO:0000313" key="3">
    <source>
        <dbReference type="EMBL" id="QEG19545.1"/>
    </source>
</evidence>
<keyword evidence="1" id="KW-0812">Transmembrane</keyword>
<dbReference type="GeneID" id="98649872"/>
<dbReference type="EMBL" id="DQAY01000069">
    <property type="protein sequence ID" value="HCO23790.1"/>
    <property type="molecule type" value="Genomic_DNA"/>
</dbReference>
<dbReference type="RefSeq" id="WP_002644567.1">
    <property type="nucleotide sequence ID" value="NZ_CAXBMG010000035.1"/>
</dbReference>
<evidence type="ECO:0000313" key="2">
    <source>
        <dbReference type="EMBL" id="HCO23790.1"/>
    </source>
</evidence>
<dbReference type="EMBL" id="CP042910">
    <property type="protein sequence ID" value="QEG19545.1"/>
    <property type="molecule type" value="Genomic_DNA"/>
</dbReference>
<name>A0A3D3R846_9PLAN</name>
<evidence type="ECO:0000313" key="5">
    <source>
        <dbReference type="Proteomes" id="UP000322887"/>
    </source>
</evidence>
<feature type="transmembrane region" description="Helical" evidence="1">
    <location>
        <begin position="194"/>
        <end position="218"/>
    </location>
</feature>
<protein>
    <recommendedName>
        <fullName evidence="6">DUF975 family protein</fullName>
    </recommendedName>
</protein>
<accession>A0A3D3R846</accession>
<evidence type="ECO:0008006" key="6">
    <source>
        <dbReference type="Google" id="ProtNLM"/>
    </source>
</evidence>
<feature type="transmembrane region" description="Helical" evidence="1">
    <location>
        <begin position="33"/>
        <end position="56"/>
    </location>
</feature>
<gene>
    <name evidence="2" type="ORF">DIT97_12315</name>
    <name evidence="3" type="ORF">GmarT_54460</name>
</gene>
<evidence type="ECO:0000256" key="1">
    <source>
        <dbReference type="SAM" id="Phobius"/>
    </source>
</evidence>
<dbReference type="Proteomes" id="UP000263642">
    <property type="component" value="Unassembled WGS sequence"/>
</dbReference>
<organism evidence="2 4">
    <name type="scientific">Gimesia maris</name>
    <dbReference type="NCBI Taxonomy" id="122"/>
    <lineage>
        <taxon>Bacteria</taxon>
        <taxon>Pseudomonadati</taxon>
        <taxon>Planctomycetota</taxon>
        <taxon>Planctomycetia</taxon>
        <taxon>Planctomycetales</taxon>
        <taxon>Planctomycetaceae</taxon>
        <taxon>Gimesia</taxon>
    </lineage>
</organism>
<proteinExistence type="predicted"/>
<feature type="transmembrane region" description="Helical" evidence="1">
    <location>
        <begin position="253"/>
        <end position="274"/>
    </location>
</feature>
<dbReference type="AlphaFoldDB" id="A0A3D3R846"/>
<feature type="transmembrane region" description="Helical" evidence="1">
    <location>
        <begin position="62"/>
        <end position="86"/>
    </location>
</feature>
<keyword evidence="1" id="KW-1133">Transmembrane helix</keyword>
<keyword evidence="5" id="KW-1185">Reference proteome</keyword>
<evidence type="ECO:0000313" key="4">
    <source>
        <dbReference type="Proteomes" id="UP000263642"/>
    </source>
</evidence>
<sequence>MRFHRMNVALVPRNALNCLDLAIRFYGRFLVPLLKLWAIFALPACLLVYLLSYYFLIEMKTAITVAWFVSSPLGVLLTWNTALFTFGETRGLGSLRRQFQPRIIPLLLRCLLDRSVLYIGPALLFYTDHFLTNMLGFLYLFFPGIWLALRNGFRVEQASLKQIGIAGQEENSHDHRTKDLISTHFSTLFWRGAWTFFFCYILTCVLFITFDYLCYILLEFNILIGQMPYAFDPDNIGDPISNALLLISTDPRVLTVFTGFILLIYPIGRVAWFFTYLDLRVRYDCWDMELRMAEVSQRLTRREAAL</sequence>
<dbReference type="Proteomes" id="UP000322887">
    <property type="component" value="Chromosome"/>
</dbReference>
<reference evidence="3 5" key="2">
    <citation type="submission" date="2019-08" db="EMBL/GenBank/DDBJ databases">
        <title>Deep-cultivation of Planctomycetes and their phenomic and genomic characterization uncovers novel biology.</title>
        <authorList>
            <person name="Wiegand S."/>
            <person name="Jogler M."/>
            <person name="Boedeker C."/>
            <person name="Pinto D."/>
            <person name="Vollmers J."/>
            <person name="Rivas-Marin E."/>
            <person name="Kohn T."/>
            <person name="Peeters S.H."/>
            <person name="Heuer A."/>
            <person name="Rast P."/>
            <person name="Oberbeckmann S."/>
            <person name="Bunk B."/>
            <person name="Jeske O."/>
            <person name="Meyerdierks A."/>
            <person name="Storesund J.E."/>
            <person name="Kallscheuer N."/>
            <person name="Luecker S."/>
            <person name="Lage O.M."/>
            <person name="Pohl T."/>
            <person name="Merkel B.J."/>
            <person name="Hornburger P."/>
            <person name="Mueller R.-W."/>
            <person name="Bruemmer F."/>
            <person name="Labrenz M."/>
            <person name="Spormann A.M."/>
            <person name="Op den Camp H."/>
            <person name="Overmann J."/>
            <person name="Amann R."/>
            <person name="Jetten M.S.M."/>
            <person name="Mascher T."/>
            <person name="Medema M.H."/>
            <person name="Devos D.P."/>
            <person name="Kaster A.-K."/>
            <person name="Ovreas L."/>
            <person name="Rohde M."/>
            <person name="Galperin M.Y."/>
            <person name="Jogler C."/>
        </authorList>
    </citation>
    <scope>NUCLEOTIDE SEQUENCE [LARGE SCALE GENOMIC DNA]</scope>
    <source>
        <strain evidence="3 5">DSM 8797</strain>
    </source>
</reference>
<keyword evidence="1" id="KW-0472">Membrane</keyword>
<feature type="transmembrane region" description="Helical" evidence="1">
    <location>
        <begin position="130"/>
        <end position="149"/>
    </location>
</feature>
<reference evidence="2 4" key="1">
    <citation type="journal article" date="2018" name="Nat. Biotechnol.">
        <title>A standardized bacterial taxonomy based on genome phylogeny substantially revises the tree of life.</title>
        <authorList>
            <person name="Parks D.H."/>
            <person name="Chuvochina M."/>
            <person name="Waite D.W."/>
            <person name="Rinke C."/>
            <person name="Skarshewski A."/>
            <person name="Chaumeil P.A."/>
            <person name="Hugenholtz P."/>
        </authorList>
    </citation>
    <scope>NUCLEOTIDE SEQUENCE [LARGE SCALE GENOMIC DNA]</scope>
    <source>
        <strain evidence="2">UBA9375</strain>
    </source>
</reference>